<evidence type="ECO:0000313" key="1">
    <source>
        <dbReference type="EMBL" id="KAE8670497.1"/>
    </source>
</evidence>
<dbReference type="AlphaFoldDB" id="A0A6A2YC81"/>
<accession>A0A6A2YC81</accession>
<comment type="caution">
    <text evidence="1">The sequence shown here is derived from an EMBL/GenBank/DDBJ whole genome shotgun (WGS) entry which is preliminary data.</text>
</comment>
<organism evidence="1 2">
    <name type="scientific">Hibiscus syriacus</name>
    <name type="common">Rose of Sharon</name>
    <dbReference type="NCBI Taxonomy" id="106335"/>
    <lineage>
        <taxon>Eukaryota</taxon>
        <taxon>Viridiplantae</taxon>
        <taxon>Streptophyta</taxon>
        <taxon>Embryophyta</taxon>
        <taxon>Tracheophyta</taxon>
        <taxon>Spermatophyta</taxon>
        <taxon>Magnoliopsida</taxon>
        <taxon>eudicotyledons</taxon>
        <taxon>Gunneridae</taxon>
        <taxon>Pentapetalae</taxon>
        <taxon>rosids</taxon>
        <taxon>malvids</taxon>
        <taxon>Malvales</taxon>
        <taxon>Malvaceae</taxon>
        <taxon>Malvoideae</taxon>
        <taxon>Hibiscus</taxon>
    </lineage>
</organism>
<sequence length="81" mass="9354">MTCRKLKKVLACNDFDKELSSKLVLEALFLKAEAPHRRRSLGLESVTQNRRFIERANNIDLVKWWSSNFPASANSVLCTWT</sequence>
<dbReference type="PANTHER" id="PTHR46336">
    <property type="entry name" value="OS02G0260700 PROTEIN"/>
    <property type="match status" value="1"/>
</dbReference>
<dbReference type="EMBL" id="VEPZ02001509">
    <property type="protein sequence ID" value="KAE8670497.1"/>
    <property type="molecule type" value="Genomic_DNA"/>
</dbReference>
<dbReference type="Proteomes" id="UP000436088">
    <property type="component" value="Unassembled WGS sequence"/>
</dbReference>
<evidence type="ECO:0000313" key="2">
    <source>
        <dbReference type="Proteomes" id="UP000436088"/>
    </source>
</evidence>
<protein>
    <submittedName>
        <fullName evidence="1">Uncharacterized protein</fullName>
    </submittedName>
</protein>
<keyword evidence="2" id="KW-1185">Reference proteome</keyword>
<name>A0A6A2YC81_HIBSY</name>
<dbReference type="PANTHER" id="PTHR46336:SF3">
    <property type="entry name" value="BTB_POZ DOMAIN-CONTAINING PROTEIN POB1"/>
    <property type="match status" value="1"/>
</dbReference>
<proteinExistence type="predicted"/>
<reference evidence="1" key="1">
    <citation type="submission" date="2019-09" db="EMBL/GenBank/DDBJ databases">
        <title>Draft genome information of white flower Hibiscus syriacus.</title>
        <authorList>
            <person name="Kim Y.-M."/>
        </authorList>
    </citation>
    <scope>NUCLEOTIDE SEQUENCE [LARGE SCALE GENOMIC DNA]</scope>
    <source>
        <strain evidence="1">YM2019G1</strain>
    </source>
</reference>
<dbReference type="GO" id="GO:0005634">
    <property type="term" value="C:nucleus"/>
    <property type="evidence" value="ECO:0007669"/>
    <property type="project" value="TreeGrafter"/>
</dbReference>
<dbReference type="GO" id="GO:0010114">
    <property type="term" value="P:response to red light"/>
    <property type="evidence" value="ECO:0007669"/>
    <property type="project" value="TreeGrafter"/>
</dbReference>
<gene>
    <name evidence="1" type="ORF">F3Y22_tig00112130pilonHSYRG00059</name>
</gene>
<dbReference type="InterPro" id="IPR045890">
    <property type="entry name" value="POB1-like"/>
</dbReference>